<dbReference type="PIRSF" id="PIRSF000332">
    <property type="entry name" value="FMO"/>
    <property type="match status" value="1"/>
</dbReference>
<dbReference type="InterPro" id="IPR000960">
    <property type="entry name" value="Flavin_mOase"/>
</dbReference>
<dbReference type="EMBL" id="CP144750">
    <property type="protein sequence ID" value="WVZ81627.1"/>
    <property type="molecule type" value="Genomic_DNA"/>
</dbReference>
<dbReference type="InterPro" id="IPR036188">
    <property type="entry name" value="FAD/NAD-bd_sf"/>
</dbReference>
<evidence type="ECO:0000256" key="4">
    <source>
        <dbReference type="ARBA" id="ARBA00022857"/>
    </source>
</evidence>
<dbReference type="PROSITE" id="PS51257">
    <property type="entry name" value="PROKAR_LIPOPROTEIN"/>
    <property type="match status" value="1"/>
</dbReference>
<keyword evidence="2 6" id="KW-0285">Flavoprotein</keyword>
<dbReference type="SUPFAM" id="SSF51905">
    <property type="entry name" value="FAD/NAD(P)-binding domain"/>
    <property type="match status" value="2"/>
</dbReference>
<organism evidence="7 8">
    <name type="scientific">Paspalum notatum var. saurae</name>
    <dbReference type="NCBI Taxonomy" id="547442"/>
    <lineage>
        <taxon>Eukaryota</taxon>
        <taxon>Viridiplantae</taxon>
        <taxon>Streptophyta</taxon>
        <taxon>Embryophyta</taxon>
        <taxon>Tracheophyta</taxon>
        <taxon>Spermatophyta</taxon>
        <taxon>Magnoliopsida</taxon>
        <taxon>Liliopsida</taxon>
        <taxon>Poales</taxon>
        <taxon>Poaceae</taxon>
        <taxon>PACMAD clade</taxon>
        <taxon>Panicoideae</taxon>
        <taxon>Andropogonodae</taxon>
        <taxon>Paspaleae</taxon>
        <taxon>Paspalinae</taxon>
        <taxon>Paspalum</taxon>
    </lineage>
</organism>
<comment type="similarity">
    <text evidence="1 6">Belongs to the FMO family.</text>
</comment>
<evidence type="ECO:0000256" key="1">
    <source>
        <dbReference type="ARBA" id="ARBA00009183"/>
    </source>
</evidence>
<keyword evidence="3 6" id="KW-0274">FAD</keyword>
<sequence length="547" mass="60075">MDAAKKCVAIVGAGPSGLAACKHLLARGFRPVVFEAAAGVGGVWRRTLATTRLQTPASAYRFSDFPWPPPAASEEDADSDAALFPRHDQVVEYMVAYARQFGVLERVRFGCKVLGASYVGATEREVAAWERWSGNGEAFGDGTGEWHLTVRHDGDGDREPGRTQTYRFDFLILCVGRYGVPKLPSFPDGRGPEVFRGRVLHSMEYSAMAHADAAELVRGKRVVVVGAGKSAMDTVAQCAEANGSRYPCTMAYRSAHWMVDPKVARRVKFFTFTSSRWTELMVHKPGEGFVLSLLATILTPLRLLMSKVTEAYYKKSIPIEKHGMVPDCSFAQGSLGWRLGILPERFYDMVDQGSVELRKCTSFGFCADGVVLGGGDGERAVGADVVILSTGFHIDRPLRDVLAASSSSPWFGDIVAPSGSDDDAVLPLYRHCVHPRIPQMAVVGYAESGASIYPYEMMAKWVAHLLDGAVRLPGVRDMERGVAEWATWGRWARRTCGGFFLKSCIASVTTWYHDQLCRDMGHRPRRKPGLLADWLEPYGPADYAGIQ</sequence>
<keyword evidence="5 6" id="KW-0560">Oxidoreductase</keyword>
<dbReference type="GO" id="GO:0050660">
    <property type="term" value="F:flavin adenine dinucleotide binding"/>
    <property type="evidence" value="ECO:0007669"/>
    <property type="project" value="InterPro"/>
</dbReference>
<dbReference type="Proteomes" id="UP001341281">
    <property type="component" value="Chromosome 06"/>
</dbReference>
<gene>
    <name evidence="7" type="ORF">U9M48_028982</name>
</gene>
<dbReference type="PANTHER" id="PTHR23023">
    <property type="entry name" value="DIMETHYLANILINE MONOOXYGENASE"/>
    <property type="match status" value="1"/>
</dbReference>
<evidence type="ECO:0000313" key="8">
    <source>
        <dbReference type="Proteomes" id="UP001341281"/>
    </source>
</evidence>
<keyword evidence="8" id="KW-1185">Reference proteome</keyword>
<keyword evidence="4" id="KW-0521">NADP</keyword>
<evidence type="ECO:0000256" key="2">
    <source>
        <dbReference type="ARBA" id="ARBA00022630"/>
    </source>
</evidence>
<name>A0AAQ3X123_PASNO</name>
<protein>
    <recommendedName>
        <fullName evidence="6">Flavin-containing monooxygenase</fullName>
        <ecNumber evidence="6">1.-.-.-</ecNumber>
    </recommendedName>
</protein>
<comment type="cofactor">
    <cofactor evidence="6">
        <name>FAD</name>
        <dbReference type="ChEBI" id="CHEBI:57692"/>
    </cofactor>
</comment>
<dbReference type="GO" id="GO:0004499">
    <property type="term" value="F:N,N-dimethylaniline monooxygenase activity"/>
    <property type="evidence" value="ECO:0007669"/>
    <property type="project" value="InterPro"/>
</dbReference>
<dbReference type="InterPro" id="IPR050346">
    <property type="entry name" value="FMO-like"/>
</dbReference>
<dbReference type="EC" id="1.-.-.-" evidence="6"/>
<evidence type="ECO:0000313" key="7">
    <source>
        <dbReference type="EMBL" id="WVZ81627.1"/>
    </source>
</evidence>
<dbReference type="Gene3D" id="3.50.50.60">
    <property type="entry name" value="FAD/NAD(P)-binding domain"/>
    <property type="match status" value="2"/>
</dbReference>
<proteinExistence type="inferred from homology"/>
<evidence type="ECO:0000256" key="5">
    <source>
        <dbReference type="ARBA" id="ARBA00023002"/>
    </source>
</evidence>
<reference evidence="7 8" key="1">
    <citation type="submission" date="2024-02" db="EMBL/GenBank/DDBJ databases">
        <title>High-quality chromosome-scale genome assembly of Pensacola bahiagrass (Paspalum notatum Flugge var. saurae).</title>
        <authorList>
            <person name="Vega J.M."/>
            <person name="Podio M."/>
            <person name="Orjuela J."/>
            <person name="Siena L.A."/>
            <person name="Pessino S.C."/>
            <person name="Combes M.C."/>
            <person name="Mariac C."/>
            <person name="Albertini E."/>
            <person name="Pupilli F."/>
            <person name="Ortiz J.P.A."/>
            <person name="Leblanc O."/>
        </authorList>
    </citation>
    <scope>NUCLEOTIDE SEQUENCE [LARGE SCALE GENOMIC DNA]</scope>
    <source>
        <strain evidence="7">R1</strain>
        <tissue evidence="7">Leaf</tissue>
    </source>
</reference>
<evidence type="ECO:0000256" key="6">
    <source>
        <dbReference type="RuleBase" id="RU361177"/>
    </source>
</evidence>
<dbReference type="GO" id="GO:0050661">
    <property type="term" value="F:NADP binding"/>
    <property type="evidence" value="ECO:0007669"/>
    <property type="project" value="InterPro"/>
</dbReference>
<keyword evidence="6" id="KW-0503">Monooxygenase</keyword>
<dbReference type="FunFam" id="3.50.50.60:FF:000170">
    <property type="entry name" value="Flavin-containing monooxygenase"/>
    <property type="match status" value="1"/>
</dbReference>
<dbReference type="InterPro" id="IPR020946">
    <property type="entry name" value="Flavin_mOase-like"/>
</dbReference>
<dbReference type="AlphaFoldDB" id="A0AAQ3X123"/>
<dbReference type="Pfam" id="PF00743">
    <property type="entry name" value="FMO-like"/>
    <property type="match status" value="1"/>
</dbReference>
<accession>A0AAQ3X123</accession>
<evidence type="ECO:0000256" key="3">
    <source>
        <dbReference type="ARBA" id="ARBA00022827"/>
    </source>
</evidence>
<dbReference type="FunFam" id="3.50.50.60:FF:000169">
    <property type="entry name" value="Flavin-containing monooxygenase"/>
    <property type="match status" value="1"/>
</dbReference>
<dbReference type="PRINTS" id="PR00419">
    <property type="entry name" value="ADXRDTASE"/>
</dbReference>